<feature type="compositionally biased region" description="Low complexity" evidence="1">
    <location>
        <begin position="361"/>
        <end position="386"/>
    </location>
</feature>
<dbReference type="GO" id="GO:0005829">
    <property type="term" value="C:cytosol"/>
    <property type="evidence" value="ECO:0007669"/>
    <property type="project" value="GOC"/>
</dbReference>
<sequence>MDSLGKKLNNLSLYEVKAYVRKAQNAVLNLSEIEAKVREATNNEPWGTSTSTMSEIARGTFSYPEREEICAMIFRRFTEKSAHEWRQIYKALQLMEYLVKHGSERFVDDARANVNLVSMLKSFHYIDSKGVDQGINVRNRARELIALLNDESKIRQERKKAKENAKKFGAVSSNSAFVGSSSFRRTGSASADYDYDEDAGYAGRVFGDGGVFGQRFEEQTPAGGSRKFEEYDIEEPSTTRRTSKPSVQASSVTATTQPNVDLFSFDDKPAATSTASGAAENGDDDDEDFDDFQSASAPAVAPAQAQSTNLADLLSASYSQPATSTPTPAFQAQPTPSFSVPTPAIAQPKKQDDLFGNLLVSAKSKAHTPSSSTTPAKAATASPQAAADDDFGLFSPAPTQQSNGATSGNSQNNGTVDLLSF</sequence>
<dbReference type="InterPro" id="IPR013809">
    <property type="entry name" value="ENTH"/>
</dbReference>
<dbReference type="PROSITE" id="PS50942">
    <property type="entry name" value="ENTH"/>
    <property type="match status" value="1"/>
</dbReference>
<dbReference type="RefSeq" id="XP_046065066.1">
    <property type="nucleotide sequence ID" value="XM_046202143.1"/>
</dbReference>
<dbReference type="InterPro" id="IPR008942">
    <property type="entry name" value="ENTH_VHS"/>
</dbReference>
<dbReference type="GO" id="GO:0030276">
    <property type="term" value="F:clathrin binding"/>
    <property type="evidence" value="ECO:0007669"/>
    <property type="project" value="TreeGrafter"/>
</dbReference>
<dbReference type="Proteomes" id="UP000769157">
    <property type="component" value="Unassembled WGS sequence"/>
</dbReference>
<protein>
    <recommendedName>
        <fullName evidence="2">ENTH domain-containing protein</fullName>
    </recommendedName>
</protein>
<dbReference type="OrthoDB" id="4033880at2759"/>
<dbReference type="Pfam" id="PF01417">
    <property type="entry name" value="ENTH"/>
    <property type="match status" value="1"/>
</dbReference>
<dbReference type="GO" id="GO:0005543">
    <property type="term" value="F:phospholipid binding"/>
    <property type="evidence" value="ECO:0007669"/>
    <property type="project" value="TreeGrafter"/>
</dbReference>
<dbReference type="EMBL" id="JAEUBE010000042">
    <property type="protein sequence ID" value="KAH3671951.1"/>
    <property type="molecule type" value="Genomic_DNA"/>
</dbReference>
<reference evidence="3" key="2">
    <citation type="submission" date="2021-01" db="EMBL/GenBank/DDBJ databases">
        <authorList>
            <person name="Schikora-Tamarit M.A."/>
        </authorList>
    </citation>
    <scope>NUCLEOTIDE SEQUENCE</scope>
    <source>
        <strain evidence="3">CBS6075</strain>
    </source>
</reference>
<organism evidence="3 4">
    <name type="scientific">Ogataea philodendri</name>
    <dbReference type="NCBI Taxonomy" id="1378263"/>
    <lineage>
        <taxon>Eukaryota</taxon>
        <taxon>Fungi</taxon>
        <taxon>Dikarya</taxon>
        <taxon>Ascomycota</taxon>
        <taxon>Saccharomycotina</taxon>
        <taxon>Pichiomycetes</taxon>
        <taxon>Pichiales</taxon>
        <taxon>Pichiaceae</taxon>
        <taxon>Ogataea</taxon>
    </lineage>
</organism>
<dbReference type="AlphaFoldDB" id="A0A9P8PH99"/>
<comment type="caution">
    <text evidence="3">The sequence shown here is derived from an EMBL/GenBank/DDBJ whole genome shotgun (WGS) entry which is preliminary data.</text>
</comment>
<gene>
    <name evidence="3" type="ORF">OGAPHI_000137</name>
</gene>
<proteinExistence type="predicted"/>
<evidence type="ECO:0000256" key="1">
    <source>
        <dbReference type="SAM" id="MobiDB-lite"/>
    </source>
</evidence>
<dbReference type="GO" id="GO:0005886">
    <property type="term" value="C:plasma membrane"/>
    <property type="evidence" value="ECO:0007669"/>
    <property type="project" value="TreeGrafter"/>
</dbReference>
<evidence type="ECO:0000313" key="3">
    <source>
        <dbReference type="EMBL" id="KAH3671951.1"/>
    </source>
</evidence>
<dbReference type="GO" id="GO:0006897">
    <property type="term" value="P:endocytosis"/>
    <property type="evidence" value="ECO:0007669"/>
    <property type="project" value="TreeGrafter"/>
</dbReference>
<evidence type="ECO:0000313" key="4">
    <source>
        <dbReference type="Proteomes" id="UP000769157"/>
    </source>
</evidence>
<dbReference type="PANTHER" id="PTHR12276:SF45">
    <property type="entry name" value="CLATHRIN INTERACTOR 1"/>
    <property type="match status" value="1"/>
</dbReference>
<keyword evidence="4" id="KW-1185">Reference proteome</keyword>
<feature type="region of interest" description="Disordered" evidence="1">
    <location>
        <begin position="214"/>
        <end position="421"/>
    </location>
</feature>
<feature type="compositionally biased region" description="Polar residues" evidence="1">
    <location>
        <begin position="397"/>
        <end position="415"/>
    </location>
</feature>
<feature type="compositionally biased region" description="Polar residues" evidence="1">
    <location>
        <begin position="244"/>
        <end position="259"/>
    </location>
</feature>
<feature type="domain" description="ENTH" evidence="2">
    <location>
        <begin position="25"/>
        <end position="158"/>
    </location>
</feature>
<dbReference type="GeneID" id="70232105"/>
<dbReference type="GO" id="GO:0005768">
    <property type="term" value="C:endosome"/>
    <property type="evidence" value="ECO:0007669"/>
    <property type="project" value="TreeGrafter"/>
</dbReference>
<evidence type="ECO:0000259" key="2">
    <source>
        <dbReference type="PROSITE" id="PS50942"/>
    </source>
</evidence>
<dbReference type="SMART" id="SM00273">
    <property type="entry name" value="ENTH"/>
    <property type="match status" value="1"/>
</dbReference>
<dbReference type="GO" id="GO:0006895">
    <property type="term" value="P:Golgi to endosome transport"/>
    <property type="evidence" value="ECO:0007669"/>
    <property type="project" value="TreeGrafter"/>
</dbReference>
<feature type="compositionally biased region" description="Low complexity" evidence="1">
    <location>
        <begin position="315"/>
        <end position="337"/>
    </location>
</feature>
<dbReference type="GO" id="GO:0030125">
    <property type="term" value="C:clathrin vesicle coat"/>
    <property type="evidence" value="ECO:0007669"/>
    <property type="project" value="TreeGrafter"/>
</dbReference>
<feature type="compositionally biased region" description="Acidic residues" evidence="1">
    <location>
        <begin position="281"/>
        <end position="291"/>
    </location>
</feature>
<dbReference type="FunFam" id="1.25.40.90:FF:000006">
    <property type="entry name" value="Clathrin interactor 1"/>
    <property type="match status" value="1"/>
</dbReference>
<dbReference type="CDD" id="cd16992">
    <property type="entry name" value="ENTH_Ent3"/>
    <property type="match status" value="1"/>
</dbReference>
<reference evidence="3" key="1">
    <citation type="journal article" date="2021" name="Open Biol.">
        <title>Shared evolutionary footprints suggest mitochondrial oxidative damage underlies multiple complex I losses in fungi.</title>
        <authorList>
            <person name="Schikora-Tamarit M.A."/>
            <person name="Marcet-Houben M."/>
            <person name="Nosek J."/>
            <person name="Gabaldon T."/>
        </authorList>
    </citation>
    <scope>NUCLEOTIDE SEQUENCE</scope>
    <source>
        <strain evidence="3">CBS6075</strain>
    </source>
</reference>
<feature type="compositionally biased region" description="Low complexity" evidence="1">
    <location>
        <begin position="292"/>
        <end position="307"/>
    </location>
</feature>
<dbReference type="SUPFAM" id="SSF48464">
    <property type="entry name" value="ENTH/VHS domain"/>
    <property type="match status" value="1"/>
</dbReference>
<accession>A0A9P8PH99</accession>
<dbReference type="PANTHER" id="PTHR12276">
    <property type="entry name" value="EPSIN/ENT-RELATED"/>
    <property type="match status" value="1"/>
</dbReference>
<name>A0A9P8PH99_9ASCO</name>
<dbReference type="Gene3D" id="1.25.40.90">
    <property type="match status" value="1"/>
</dbReference>